<dbReference type="InterPro" id="IPR052181">
    <property type="entry name" value="5hmC_binding"/>
</dbReference>
<sequence>MPGRRFWLLKSEPTTYSFDDLLNEDDQVAEWDGVRNYAARNTMRDEMNVGDGVLFYHSNSKPNAVVGYGTVVKAGYPDHTAWDPDSEHPDPRSTPDDPVWFMVDIRGQAKFRNPVTLQEVKVHPDLLEMVLVKNSRLSVQPVTNKEWKVILTLGMSE</sequence>
<evidence type="ECO:0000313" key="6">
    <source>
        <dbReference type="Proteomes" id="UP001174909"/>
    </source>
</evidence>
<dbReference type="Proteomes" id="UP001174909">
    <property type="component" value="Unassembled WGS sequence"/>
</dbReference>
<accession>A0AA35RNV4</accession>
<evidence type="ECO:0000259" key="4">
    <source>
        <dbReference type="Pfam" id="PF01878"/>
    </source>
</evidence>
<evidence type="ECO:0000313" key="5">
    <source>
        <dbReference type="EMBL" id="CAI8014163.1"/>
    </source>
</evidence>
<evidence type="ECO:0000256" key="2">
    <source>
        <dbReference type="ARBA" id="ARBA00014654"/>
    </source>
</evidence>
<protein>
    <recommendedName>
        <fullName evidence="2">Thymocyte nuclear protein 1</fullName>
    </recommendedName>
</protein>
<dbReference type="Pfam" id="PF01878">
    <property type="entry name" value="EVE"/>
    <property type="match status" value="1"/>
</dbReference>
<dbReference type="InterPro" id="IPR047197">
    <property type="entry name" value="THYN1-like_EVE"/>
</dbReference>
<evidence type="ECO:0000256" key="3">
    <source>
        <dbReference type="ARBA" id="ARBA00023242"/>
    </source>
</evidence>
<evidence type="ECO:0000256" key="1">
    <source>
        <dbReference type="ARBA" id="ARBA00004123"/>
    </source>
</evidence>
<dbReference type="PANTHER" id="PTHR14087">
    <property type="entry name" value="THYMOCYTE NUCLEAR PROTEIN 1"/>
    <property type="match status" value="1"/>
</dbReference>
<dbReference type="GO" id="GO:0005634">
    <property type="term" value="C:nucleus"/>
    <property type="evidence" value="ECO:0007669"/>
    <property type="project" value="UniProtKB-SubCell"/>
</dbReference>
<dbReference type="InterPro" id="IPR002740">
    <property type="entry name" value="EVE_domain"/>
</dbReference>
<dbReference type="Gene3D" id="3.10.590.10">
    <property type="entry name" value="ph1033 like domains"/>
    <property type="match status" value="1"/>
</dbReference>
<keyword evidence="6" id="KW-1185">Reference proteome</keyword>
<dbReference type="PANTHER" id="PTHR14087:SF7">
    <property type="entry name" value="THYMOCYTE NUCLEAR PROTEIN 1"/>
    <property type="match status" value="1"/>
</dbReference>
<keyword evidence="3" id="KW-0539">Nucleus</keyword>
<dbReference type="InterPro" id="IPR015947">
    <property type="entry name" value="PUA-like_sf"/>
</dbReference>
<reference evidence="5" key="1">
    <citation type="submission" date="2023-03" db="EMBL/GenBank/DDBJ databases">
        <authorList>
            <person name="Steffen K."/>
            <person name="Cardenas P."/>
        </authorList>
    </citation>
    <scope>NUCLEOTIDE SEQUENCE</scope>
</reference>
<gene>
    <name evidence="5" type="ORF">GBAR_LOCUS8888</name>
</gene>
<dbReference type="EMBL" id="CASHTH010001345">
    <property type="protein sequence ID" value="CAI8014163.1"/>
    <property type="molecule type" value="Genomic_DNA"/>
</dbReference>
<comment type="subcellular location">
    <subcellularLocation>
        <location evidence="1">Nucleus</location>
    </subcellularLocation>
</comment>
<comment type="caution">
    <text evidence="5">The sequence shown here is derived from an EMBL/GenBank/DDBJ whole genome shotgun (WGS) entry which is preliminary data.</text>
</comment>
<name>A0AA35RNV4_GEOBA</name>
<dbReference type="AlphaFoldDB" id="A0AA35RNV4"/>
<dbReference type="CDD" id="cd21133">
    <property type="entry name" value="EVE"/>
    <property type="match status" value="1"/>
</dbReference>
<organism evidence="5 6">
    <name type="scientific">Geodia barretti</name>
    <name type="common">Barrett's horny sponge</name>
    <dbReference type="NCBI Taxonomy" id="519541"/>
    <lineage>
        <taxon>Eukaryota</taxon>
        <taxon>Metazoa</taxon>
        <taxon>Porifera</taxon>
        <taxon>Demospongiae</taxon>
        <taxon>Heteroscleromorpha</taxon>
        <taxon>Tetractinellida</taxon>
        <taxon>Astrophorina</taxon>
        <taxon>Geodiidae</taxon>
        <taxon>Geodia</taxon>
    </lineage>
</organism>
<feature type="domain" description="EVE" evidence="4">
    <location>
        <begin position="5"/>
        <end position="152"/>
    </location>
</feature>
<dbReference type="SUPFAM" id="SSF88697">
    <property type="entry name" value="PUA domain-like"/>
    <property type="match status" value="1"/>
</dbReference>
<proteinExistence type="predicted"/>